<comment type="caution">
    <text evidence="1">The sequence shown here is derived from an EMBL/GenBank/DDBJ whole genome shotgun (WGS) entry which is preliminary data.</text>
</comment>
<protein>
    <submittedName>
        <fullName evidence="1">Uncharacterized protein</fullName>
    </submittedName>
</protein>
<dbReference type="Proteomes" id="UP000249808">
    <property type="component" value="Unassembled WGS sequence"/>
</dbReference>
<keyword evidence="2" id="KW-1185">Reference proteome</keyword>
<proteinExistence type="predicted"/>
<name>A0A327ZS11_9STAP</name>
<reference evidence="1 2" key="1">
    <citation type="journal article" date="2018" name="Front. Microbiol.">
        <title>Description and Comparative Genomics of Macrococcus caseolyticus subsp. hominis subsp. nov., Macrococcus goetzii sp. nov., Macrococcus epidermidis sp. nov., and Macrococcus bohemicus sp. nov., Novel Macrococci From Human Clinical Material With Virulence Potential and Suspected Uptake of Foreign DNA by Natural Transformation.</title>
        <authorList>
            <person name="Maslanova I."/>
            <person name="Wertheimer Z."/>
            <person name="Sedlacek I."/>
            <person name="Svec P."/>
            <person name="Indrakova A."/>
            <person name="Kovarovic V."/>
            <person name="Schumann P."/>
            <person name="Sproer C."/>
            <person name="Kralova S."/>
            <person name="Sedo O."/>
            <person name="Kristofova L."/>
            <person name="Vrbovska V."/>
            <person name="Fuzik T."/>
            <person name="Petras P."/>
            <person name="Zdrahal Z."/>
            <person name="Ruzickova V."/>
            <person name="Doskar J."/>
            <person name="Pantucek R."/>
        </authorList>
    </citation>
    <scope>NUCLEOTIDE SEQUENCE [LARGE SCALE GENOMIC DNA]</scope>
    <source>
        <strain evidence="1 2">01/688</strain>
    </source>
</reference>
<evidence type="ECO:0000313" key="2">
    <source>
        <dbReference type="Proteomes" id="UP000249808"/>
    </source>
</evidence>
<accession>A0A327ZS11</accession>
<sequence length="85" mass="10244">MDRYASTIITQFINFSNCEIEKEEGRIEKTISVYFRNGRKKTFIGNTWNAIAYDMAGFMRQPYFKKLFIDPLFSRERWIIDDSLR</sequence>
<evidence type="ECO:0000313" key="1">
    <source>
        <dbReference type="EMBL" id="RAK44975.1"/>
    </source>
</evidence>
<dbReference type="EMBL" id="PZJH01000002">
    <property type="protein sequence ID" value="RAK44975.1"/>
    <property type="molecule type" value="Genomic_DNA"/>
</dbReference>
<dbReference type="AlphaFoldDB" id="A0A327ZS11"/>
<dbReference type="RefSeq" id="WP_111715584.1">
    <property type="nucleotide sequence ID" value="NZ_JBHSSR010000004.1"/>
</dbReference>
<organism evidence="1 2">
    <name type="scientific">Macrococcus epidermidis</name>
    <dbReference type="NCBI Taxonomy" id="1902580"/>
    <lineage>
        <taxon>Bacteria</taxon>
        <taxon>Bacillati</taxon>
        <taxon>Bacillota</taxon>
        <taxon>Bacilli</taxon>
        <taxon>Bacillales</taxon>
        <taxon>Staphylococcaceae</taxon>
        <taxon>Macrococcus</taxon>
    </lineage>
</organism>
<gene>
    <name evidence="1" type="ORF">BHU61_06585</name>
</gene>